<accession>A0ACB6SGT7</accession>
<keyword evidence="2" id="KW-1185">Reference proteome</keyword>
<evidence type="ECO:0000313" key="2">
    <source>
        <dbReference type="Proteomes" id="UP000799754"/>
    </source>
</evidence>
<proteinExistence type="predicted"/>
<name>A0ACB6SGT7_9PLEO</name>
<dbReference type="Proteomes" id="UP000799754">
    <property type="component" value="Unassembled WGS sequence"/>
</dbReference>
<organism evidence="1 2">
    <name type="scientific">Macroventuria anomochaeta</name>
    <dbReference type="NCBI Taxonomy" id="301207"/>
    <lineage>
        <taxon>Eukaryota</taxon>
        <taxon>Fungi</taxon>
        <taxon>Dikarya</taxon>
        <taxon>Ascomycota</taxon>
        <taxon>Pezizomycotina</taxon>
        <taxon>Dothideomycetes</taxon>
        <taxon>Pleosporomycetidae</taxon>
        <taxon>Pleosporales</taxon>
        <taxon>Pleosporineae</taxon>
        <taxon>Didymellaceae</taxon>
        <taxon>Macroventuria</taxon>
    </lineage>
</organism>
<gene>
    <name evidence="1" type="ORF">BU25DRAFT_83026</name>
</gene>
<protein>
    <submittedName>
        <fullName evidence="1">Uncharacterized protein</fullName>
    </submittedName>
</protein>
<dbReference type="EMBL" id="MU006702">
    <property type="protein sequence ID" value="KAF2632800.1"/>
    <property type="molecule type" value="Genomic_DNA"/>
</dbReference>
<reference evidence="1" key="1">
    <citation type="journal article" date="2020" name="Stud. Mycol.">
        <title>101 Dothideomycetes genomes: a test case for predicting lifestyles and emergence of pathogens.</title>
        <authorList>
            <person name="Haridas S."/>
            <person name="Albert R."/>
            <person name="Binder M."/>
            <person name="Bloem J."/>
            <person name="Labutti K."/>
            <person name="Salamov A."/>
            <person name="Andreopoulos B."/>
            <person name="Baker S."/>
            <person name="Barry K."/>
            <person name="Bills G."/>
            <person name="Bluhm B."/>
            <person name="Cannon C."/>
            <person name="Castanera R."/>
            <person name="Culley D."/>
            <person name="Daum C."/>
            <person name="Ezra D."/>
            <person name="Gonzalez J."/>
            <person name="Henrissat B."/>
            <person name="Kuo A."/>
            <person name="Liang C."/>
            <person name="Lipzen A."/>
            <person name="Lutzoni F."/>
            <person name="Magnuson J."/>
            <person name="Mondo S."/>
            <person name="Nolan M."/>
            <person name="Ohm R."/>
            <person name="Pangilinan J."/>
            <person name="Park H.-J."/>
            <person name="Ramirez L."/>
            <person name="Alfaro M."/>
            <person name="Sun H."/>
            <person name="Tritt A."/>
            <person name="Yoshinaga Y."/>
            <person name="Zwiers L.-H."/>
            <person name="Turgeon B."/>
            <person name="Goodwin S."/>
            <person name="Spatafora J."/>
            <person name="Crous P."/>
            <person name="Grigoriev I."/>
        </authorList>
    </citation>
    <scope>NUCLEOTIDE SEQUENCE</scope>
    <source>
        <strain evidence="1">CBS 525.71</strain>
    </source>
</reference>
<comment type="caution">
    <text evidence="1">The sequence shown here is derived from an EMBL/GenBank/DDBJ whole genome shotgun (WGS) entry which is preliminary data.</text>
</comment>
<evidence type="ECO:0000313" key="1">
    <source>
        <dbReference type="EMBL" id="KAF2632800.1"/>
    </source>
</evidence>
<sequence>MSLKALPTGRDERLLDYLHCRELSAMSKVPKYYRRIVEPRLYRQTHLSAARNINARWLLLTLLSRNDLTTHIKQLEVAPVMLASFHSCFIPLYSMLVMPIANVRLLRRVLERL</sequence>